<accession>A0ABQ9VW80</accession>
<organism evidence="1 2">
    <name type="scientific">Saguinus oedipus</name>
    <name type="common">Cotton-top tamarin</name>
    <name type="synonym">Oedipomidas oedipus</name>
    <dbReference type="NCBI Taxonomy" id="9490"/>
    <lineage>
        <taxon>Eukaryota</taxon>
        <taxon>Metazoa</taxon>
        <taxon>Chordata</taxon>
        <taxon>Craniata</taxon>
        <taxon>Vertebrata</taxon>
        <taxon>Euteleostomi</taxon>
        <taxon>Mammalia</taxon>
        <taxon>Eutheria</taxon>
        <taxon>Euarchontoglires</taxon>
        <taxon>Primates</taxon>
        <taxon>Haplorrhini</taxon>
        <taxon>Platyrrhini</taxon>
        <taxon>Cebidae</taxon>
        <taxon>Callitrichinae</taxon>
        <taxon>Saguinus</taxon>
    </lineage>
</organism>
<protein>
    <submittedName>
        <fullName evidence="1">Uncharacterized protein</fullName>
    </submittedName>
</protein>
<gene>
    <name evidence="1" type="ORF">P7K49_007911</name>
</gene>
<comment type="caution">
    <text evidence="1">The sequence shown here is derived from an EMBL/GenBank/DDBJ whole genome shotgun (WGS) entry which is preliminary data.</text>
</comment>
<reference evidence="1 2" key="1">
    <citation type="submission" date="2023-05" db="EMBL/GenBank/DDBJ databases">
        <title>B98-5 Cell Line De Novo Hybrid Assembly: An Optical Mapping Approach.</title>
        <authorList>
            <person name="Kananen K."/>
            <person name="Auerbach J.A."/>
            <person name="Kautto E."/>
            <person name="Blachly J.S."/>
        </authorList>
    </citation>
    <scope>NUCLEOTIDE SEQUENCE [LARGE SCALE GENOMIC DNA]</scope>
    <source>
        <strain evidence="1">B95-8</strain>
        <tissue evidence="1">Cell line</tissue>
    </source>
</reference>
<evidence type="ECO:0000313" key="2">
    <source>
        <dbReference type="Proteomes" id="UP001266305"/>
    </source>
</evidence>
<sequence length="131" mass="14329">MEQGPANCSRPASDYESRACFSLNCGGRVAACTLILSAMAGCLQSLSAIAPGSSAPSLASHTDKGLLNDCLLEVRTRTQIPILCHPIQNTHEDSFWKENYAWSQTSNGKRLFNLRHFQLLTKFIALLPGYL</sequence>
<keyword evidence="2" id="KW-1185">Reference proteome</keyword>
<dbReference type="EMBL" id="JASSZA010000004">
    <property type="protein sequence ID" value="KAK2113645.1"/>
    <property type="molecule type" value="Genomic_DNA"/>
</dbReference>
<name>A0ABQ9VW80_SAGOE</name>
<dbReference type="Proteomes" id="UP001266305">
    <property type="component" value="Unassembled WGS sequence"/>
</dbReference>
<proteinExistence type="predicted"/>
<evidence type="ECO:0000313" key="1">
    <source>
        <dbReference type="EMBL" id="KAK2113645.1"/>
    </source>
</evidence>